<feature type="coiled-coil region" evidence="1">
    <location>
        <begin position="218"/>
        <end position="294"/>
    </location>
</feature>
<dbReference type="EMBL" id="HBHK01009594">
    <property type="protein sequence ID" value="CAD9677876.1"/>
    <property type="molecule type" value="Transcribed_RNA"/>
</dbReference>
<keyword evidence="1" id="KW-0175">Coiled coil</keyword>
<gene>
    <name evidence="2" type="ORF">QSP1433_LOCUS5957</name>
</gene>
<sequence>MEELLGRLNAFLKPGALFEQKGGFVLSREDFGQDVSGEELFDVISEELGRCGKLLKQVKNEYDRLDICGEFIKRDEFKLLPCQPVTAIAEEKSLEEDTVDCPKRPPLSRVEPIDKDRVISSKFYRQHIDPSFKGLKLDIDWDSIQKYKNSLTGVLEVVPVYTNAFQTLAGELGGGQPLLGATLLKIWKGYLEVLLIVVSRVQAEARRDERMVELEHTTANLRLVLTEAKEKLSAVEQKRKKLRNEKTSLQMRVQADKYLLNELAVEEGNLAEEQVNTNEQLHKASQRLVAEEEEEARARVLHDAGDVDPSQESMIDKLLGLEQGTSTTDANADMGDGGNMFMMSLNSTMECVSDEGDNGDDDGFGADVDSIDGARETSLEKLNQEVKLVENMLEEQQAAMQKEAEALRIRHMIKVTDLDVLKKLYYEAVAFKHSLEKKTMNDRYYARDASVSHRCTHAPPVRKVEVGGKRKRKKKTTKVKGKLDRFDKMRTPQQPSTVTSHVKPNRYVVHDRFAQFVNLSFKTSSLQQWNIADLTRMVALIHKTQFYKRDCLIEEDWLPTLVLGVFEDQYGESETVELALASFFYSLSVLSFGHVQAAVFNTVCAKPCDFTVAYFDLLNNYVNGFEEDSVYCNYNICEGDDGVRWVSVDNVNYGLSRCLDVCSASIRENLEMVKREVHQLAYEFPPGENDELLEMVSVDDVMMLLIREGIVNAFSEKKEKH</sequence>
<evidence type="ECO:0000256" key="1">
    <source>
        <dbReference type="SAM" id="Coils"/>
    </source>
</evidence>
<feature type="coiled-coil region" evidence="1">
    <location>
        <begin position="379"/>
        <end position="410"/>
    </location>
</feature>
<protein>
    <submittedName>
        <fullName evidence="2">Uncharacterized protein</fullName>
    </submittedName>
</protein>
<organism evidence="2">
    <name type="scientific">Mucochytrium quahogii</name>
    <dbReference type="NCBI Taxonomy" id="96639"/>
    <lineage>
        <taxon>Eukaryota</taxon>
        <taxon>Sar</taxon>
        <taxon>Stramenopiles</taxon>
        <taxon>Bigyra</taxon>
        <taxon>Labyrinthulomycetes</taxon>
        <taxon>Thraustochytrida</taxon>
        <taxon>Thraustochytriidae</taxon>
        <taxon>Mucochytrium</taxon>
    </lineage>
</organism>
<evidence type="ECO:0000313" key="2">
    <source>
        <dbReference type="EMBL" id="CAD9677876.1"/>
    </source>
</evidence>
<dbReference type="AlphaFoldDB" id="A0A7S2RQJ8"/>
<name>A0A7S2RQJ8_9STRA</name>
<accession>A0A7S2RQJ8</accession>
<proteinExistence type="predicted"/>
<reference evidence="2" key="1">
    <citation type="submission" date="2021-01" db="EMBL/GenBank/DDBJ databases">
        <authorList>
            <person name="Corre E."/>
            <person name="Pelletier E."/>
            <person name="Niang G."/>
            <person name="Scheremetjew M."/>
            <person name="Finn R."/>
            <person name="Kale V."/>
            <person name="Holt S."/>
            <person name="Cochrane G."/>
            <person name="Meng A."/>
            <person name="Brown T."/>
            <person name="Cohen L."/>
        </authorList>
    </citation>
    <scope>NUCLEOTIDE SEQUENCE</scope>
    <source>
        <strain evidence="2">NY070348D</strain>
    </source>
</reference>